<organism evidence="2 3">
    <name type="scientific">Aspergillus japonicus CBS 114.51</name>
    <dbReference type="NCBI Taxonomy" id="1448312"/>
    <lineage>
        <taxon>Eukaryota</taxon>
        <taxon>Fungi</taxon>
        <taxon>Dikarya</taxon>
        <taxon>Ascomycota</taxon>
        <taxon>Pezizomycotina</taxon>
        <taxon>Eurotiomycetes</taxon>
        <taxon>Eurotiomycetidae</taxon>
        <taxon>Eurotiales</taxon>
        <taxon>Aspergillaceae</taxon>
        <taxon>Aspergillus</taxon>
        <taxon>Aspergillus subgen. Circumdati</taxon>
    </lineage>
</organism>
<evidence type="ECO:0000313" key="3">
    <source>
        <dbReference type="Proteomes" id="UP000249497"/>
    </source>
</evidence>
<evidence type="ECO:0000256" key="1">
    <source>
        <dbReference type="SAM" id="MobiDB-lite"/>
    </source>
</evidence>
<protein>
    <submittedName>
        <fullName evidence="2">Uncharacterized protein</fullName>
    </submittedName>
</protein>
<dbReference type="EMBL" id="KZ824773">
    <property type="protein sequence ID" value="RAH86320.1"/>
    <property type="molecule type" value="Genomic_DNA"/>
</dbReference>
<keyword evidence="3" id="KW-1185">Reference proteome</keyword>
<dbReference type="AlphaFoldDB" id="A0A8T8XE45"/>
<gene>
    <name evidence="2" type="ORF">BO86DRAFT_395756</name>
</gene>
<sequence>MKNVTDAAKGAGKVAQKLLKVAEALKNIYDKIAPVLKRLKTISVTVKKVIDTFSKVDKKTGTAKSKTAKTQRPDTQFIDMPNAIAEWRCFNIEIDYMEESLSTYGISGKNEYFQALRKMVVKAETYILTQASLVQRADDYVTVLMQQSMGERDESRLSTAATRIANNTEILTILTRAMFDRVLAIRHQVYLDFHAFTEAYRYHTLSDPLITDQSPIKSIGDYQEGMAKLCEAITVFSAMTNILRRTFRLNVGPSELSTEARVALGEGQAISFDIDRDAPLWNGFARIRMTCARCWLEGITTESNLPVRLELGTDAQFVDRNPTDPAPAHSSSTVSDRTPEDIDEDLGEDRVLASLLAPTMRYVGVARKLLFEYEPRSKAIHCDGVFSEDPAYTRFTPITRWSVRVVEGGSDSAKRGEIDFTGFTGITMEFMVDCARKGPFIVVNIAYTSADAIILLSSGIIDHFRLDSMLSRGVNRFLEHLVRREMDRMHKKAWSYDKEPGVRDLESDLPPEAGNENNFLSWLWYTCVKPILKPLAAMRRAESGGWAQVWLMGFHSTPPKIIAKTILAKARVASTM</sequence>
<dbReference type="Proteomes" id="UP000249497">
    <property type="component" value="Unassembled WGS sequence"/>
</dbReference>
<feature type="region of interest" description="Disordered" evidence="1">
    <location>
        <begin position="318"/>
        <end position="343"/>
    </location>
</feature>
<dbReference type="GeneID" id="37177045"/>
<reference evidence="2 3" key="1">
    <citation type="submission" date="2018-02" db="EMBL/GenBank/DDBJ databases">
        <title>The genomes of Aspergillus section Nigri reveals drivers in fungal speciation.</title>
        <authorList>
            <consortium name="DOE Joint Genome Institute"/>
            <person name="Vesth T.C."/>
            <person name="Nybo J."/>
            <person name="Theobald S."/>
            <person name="Brandl J."/>
            <person name="Frisvad J.C."/>
            <person name="Nielsen K.F."/>
            <person name="Lyhne E.K."/>
            <person name="Kogle M.E."/>
            <person name="Kuo A."/>
            <person name="Riley R."/>
            <person name="Clum A."/>
            <person name="Nolan M."/>
            <person name="Lipzen A."/>
            <person name="Salamov A."/>
            <person name="Henrissat B."/>
            <person name="Wiebenga A."/>
            <person name="De vries R.P."/>
            <person name="Grigoriev I.V."/>
            <person name="Mortensen U.H."/>
            <person name="Andersen M.R."/>
            <person name="Baker S.E."/>
        </authorList>
    </citation>
    <scope>NUCLEOTIDE SEQUENCE [LARGE SCALE GENOMIC DNA]</scope>
    <source>
        <strain evidence="2 3">CBS 114.51</strain>
    </source>
</reference>
<accession>A0A8T8XE45</accession>
<dbReference type="PANTHER" id="PTHR34714">
    <property type="entry name" value="EGF-LIKE DOMAIN-CONTAINING PROTEIN"/>
    <property type="match status" value="1"/>
</dbReference>
<proteinExistence type="predicted"/>
<name>A0A8T8XE45_ASPJA</name>
<dbReference type="RefSeq" id="XP_025532214.1">
    <property type="nucleotide sequence ID" value="XM_025673353.1"/>
</dbReference>
<dbReference type="PANTHER" id="PTHR34714:SF2">
    <property type="entry name" value="EGF-LIKE DOMAIN-CONTAINING PROTEIN"/>
    <property type="match status" value="1"/>
</dbReference>
<evidence type="ECO:0000313" key="2">
    <source>
        <dbReference type="EMBL" id="RAH86320.1"/>
    </source>
</evidence>
<dbReference type="OrthoDB" id="9991317at2759"/>